<keyword evidence="8" id="KW-1185">Reference proteome</keyword>
<keyword evidence="4" id="KW-1278">Translocase</keyword>
<dbReference type="CDD" id="cd03214">
    <property type="entry name" value="ABC_Iron-Siderophores_B12_Hemin"/>
    <property type="match status" value="1"/>
</dbReference>
<comment type="caution">
    <text evidence="7">The sequence shown here is derived from an EMBL/GenBank/DDBJ whole genome shotgun (WGS) entry which is preliminary data.</text>
</comment>
<dbReference type="GO" id="GO:0005524">
    <property type="term" value="F:ATP binding"/>
    <property type="evidence" value="ECO:0007669"/>
    <property type="project" value="UniProtKB-KW"/>
</dbReference>
<evidence type="ECO:0000313" key="8">
    <source>
        <dbReference type="Proteomes" id="UP000275394"/>
    </source>
</evidence>
<dbReference type="NCBIfam" id="NF010068">
    <property type="entry name" value="PRK13548.1"/>
    <property type="match status" value="1"/>
</dbReference>
<proteinExistence type="predicted"/>
<evidence type="ECO:0000256" key="3">
    <source>
        <dbReference type="ARBA" id="ARBA00022840"/>
    </source>
</evidence>
<reference evidence="7 8" key="1">
    <citation type="submission" date="2018-11" db="EMBL/GenBank/DDBJ databases">
        <title>Genomic Encyclopedia of Type Strains, Phase IV (KMG-IV): sequencing the most valuable type-strain genomes for metagenomic binning, comparative biology and taxonomic classification.</title>
        <authorList>
            <person name="Goeker M."/>
        </authorList>
    </citation>
    <scope>NUCLEOTIDE SEQUENCE [LARGE SCALE GENOMIC DNA]</scope>
    <source>
        <strain evidence="7 8">DSM 100316</strain>
    </source>
</reference>
<dbReference type="SMART" id="SM00382">
    <property type="entry name" value="AAA"/>
    <property type="match status" value="1"/>
</dbReference>
<dbReference type="OrthoDB" id="5292475at2"/>
<evidence type="ECO:0000256" key="1">
    <source>
        <dbReference type="ARBA" id="ARBA00022448"/>
    </source>
</evidence>
<comment type="function">
    <text evidence="5">Part of the ABC transporter complex HmuTUV involved in hemin import. Responsible for energy coupling to the transport system.</text>
</comment>
<evidence type="ECO:0000313" key="7">
    <source>
        <dbReference type="EMBL" id="ROS00344.1"/>
    </source>
</evidence>
<dbReference type="InterPro" id="IPR003439">
    <property type="entry name" value="ABC_transporter-like_ATP-bd"/>
</dbReference>
<keyword evidence="1" id="KW-0813">Transport</keyword>
<evidence type="ECO:0000256" key="5">
    <source>
        <dbReference type="ARBA" id="ARBA00037066"/>
    </source>
</evidence>
<evidence type="ECO:0000259" key="6">
    <source>
        <dbReference type="PROSITE" id="PS50893"/>
    </source>
</evidence>
<dbReference type="PROSITE" id="PS50893">
    <property type="entry name" value="ABC_TRANSPORTER_2"/>
    <property type="match status" value="1"/>
</dbReference>
<keyword evidence="3 7" id="KW-0067">ATP-binding</keyword>
<sequence length="252" mass="27833">MLSVSQLSVSVADKTLLDIDNFSMSSGEMVAILGRNGAGKSTFFKAISGDVVSHGQRLLHEQSLAEWSGPSLARHLAVLPQASQLSFPFTAQEVAALGLIPLTINTRQGERLVRDMLERTDTLRFAERPYTSLSGGERQRVHLARVLVQLAQAERPPLLLLDEPTSAQDLAQQHQILQLCKDLCTQQDYGVLVILHDLNLSLRYCDSVGLLESGKMDKLGRPSDVLTPDEIDRQWGYRPERLVTASGNEVYV</sequence>
<dbReference type="EMBL" id="RKHR01000005">
    <property type="protein sequence ID" value="ROS00344.1"/>
    <property type="molecule type" value="Genomic_DNA"/>
</dbReference>
<dbReference type="Pfam" id="PF00005">
    <property type="entry name" value="ABC_tran"/>
    <property type="match status" value="1"/>
</dbReference>
<name>A0A3N2DKL9_9GAMM</name>
<dbReference type="Gene3D" id="3.40.50.300">
    <property type="entry name" value="P-loop containing nucleotide triphosphate hydrolases"/>
    <property type="match status" value="1"/>
</dbReference>
<keyword evidence="2" id="KW-0547">Nucleotide-binding</keyword>
<evidence type="ECO:0000256" key="4">
    <source>
        <dbReference type="ARBA" id="ARBA00022967"/>
    </source>
</evidence>
<dbReference type="PANTHER" id="PTHR42794:SF1">
    <property type="entry name" value="HEMIN IMPORT ATP-BINDING PROTEIN HMUV"/>
    <property type="match status" value="1"/>
</dbReference>
<dbReference type="AlphaFoldDB" id="A0A3N2DKL9"/>
<dbReference type="InterPro" id="IPR003593">
    <property type="entry name" value="AAA+_ATPase"/>
</dbReference>
<protein>
    <submittedName>
        <fullName evidence="7">Iron complex transport system ATP-binding protein</fullName>
    </submittedName>
</protein>
<organism evidence="7 8">
    <name type="scientific">Sinobacterium caligoides</name>
    <dbReference type="NCBI Taxonomy" id="933926"/>
    <lineage>
        <taxon>Bacteria</taxon>
        <taxon>Pseudomonadati</taxon>
        <taxon>Pseudomonadota</taxon>
        <taxon>Gammaproteobacteria</taxon>
        <taxon>Cellvibrionales</taxon>
        <taxon>Spongiibacteraceae</taxon>
        <taxon>Sinobacterium</taxon>
    </lineage>
</organism>
<dbReference type="Proteomes" id="UP000275394">
    <property type="component" value="Unassembled WGS sequence"/>
</dbReference>
<evidence type="ECO:0000256" key="2">
    <source>
        <dbReference type="ARBA" id="ARBA00022741"/>
    </source>
</evidence>
<dbReference type="RefSeq" id="WP_123713302.1">
    <property type="nucleotide sequence ID" value="NZ_RKHR01000005.1"/>
</dbReference>
<feature type="domain" description="ABC transporter" evidence="6">
    <location>
        <begin position="2"/>
        <end position="238"/>
    </location>
</feature>
<dbReference type="GO" id="GO:0016887">
    <property type="term" value="F:ATP hydrolysis activity"/>
    <property type="evidence" value="ECO:0007669"/>
    <property type="project" value="InterPro"/>
</dbReference>
<dbReference type="PANTHER" id="PTHR42794">
    <property type="entry name" value="HEMIN IMPORT ATP-BINDING PROTEIN HMUV"/>
    <property type="match status" value="1"/>
</dbReference>
<accession>A0A3N2DKL9</accession>
<gene>
    <name evidence="7" type="ORF">EDC56_2995</name>
</gene>
<dbReference type="SUPFAM" id="SSF52540">
    <property type="entry name" value="P-loop containing nucleoside triphosphate hydrolases"/>
    <property type="match status" value="1"/>
</dbReference>
<dbReference type="InterPro" id="IPR027417">
    <property type="entry name" value="P-loop_NTPase"/>
</dbReference>